<name>A0A6J4KF12_9ACTN</name>
<sequence>GLCITELPGHHQGRRGRRRWCQRRQPDDR</sequence>
<keyword evidence="2" id="KW-0132">Cell division</keyword>
<dbReference type="EMBL" id="CADCTS010000216">
    <property type="protein sequence ID" value="CAA9302978.1"/>
    <property type="molecule type" value="Genomic_DNA"/>
</dbReference>
<organism evidence="2">
    <name type="scientific">uncultured Friedmanniella sp</name>
    <dbReference type="NCBI Taxonomy" id="335381"/>
    <lineage>
        <taxon>Bacteria</taxon>
        <taxon>Bacillati</taxon>
        <taxon>Actinomycetota</taxon>
        <taxon>Actinomycetes</taxon>
        <taxon>Propionibacteriales</taxon>
        <taxon>Nocardioidaceae</taxon>
        <taxon>Friedmanniella</taxon>
        <taxon>environmental samples</taxon>
    </lineage>
</organism>
<dbReference type="GO" id="GO:0051301">
    <property type="term" value="P:cell division"/>
    <property type="evidence" value="ECO:0007669"/>
    <property type="project" value="UniProtKB-KW"/>
</dbReference>
<accession>A0A6J4KF12</accession>
<gene>
    <name evidence="2" type="ORF">AVDCRST_MAG48-1481</name>
</gene>
<dbReference type="AlphaFoldDB" id="A0A6J4KF12"/>
<feature type="non-terminal residue" evidence="2">
    <location>
        <position position="29"/>
    </location>
</feature>
<evidence type="ECO:0000313" key="2">
    <source>
        <dbReference type="EMBL" id="CAA9302978.1"/>
    </source>
</evidence>
<reference evidence="2" key="1">
    <citation type="submission" date="2020-02" db="EMBL/GenBank/DDBJ databases">
        <authorList>
            <person name="Meier V. D."/>
        </authorList>
    </citation>
    <scope>NUCLEOTIDE SEQUENCE</scope>
    <source>
        <strain evidence="2">AVDCRST_MAG48</strain>
    </source>
</reference>
<feature type="compositionally biased region" description="Basic residues" evidence="1">
    <location>
        <begin position="11"/>
        <end position="22"/>
    </location>
</feature>
<evidence type="ECO:0000256" key="1">
    <source>
        <dbReference type="SAM" id="MobiDB-lite"/>
    </source>
</evidence>
<feature type="region of interest" description="Disordered" evidence="1">
    <location>
        <begin position="1"/>
        <end position="29"/>
    </location>
</feature>
<keyword evidence="2" id="KW-0131">Cell cycle</keyword>
<proteinExistence type="predicted"/>
<protein>
    <submittedName>
        <fullName evidence="2">Cell division protein FtsZ</fullName>
    </submittedName>
</protein>
<feature type="non-terminal residue" evidence="2">
    <location>
        <position position="1"/>
    </location>
</feature>